<dbReference type="Pfam" id="PF16269">
    <property type="entry name" value="DUF4922"/>
    <property type="match status" value="1"/>
</dbReference>
<reference evidence="4" key="2">
    <citation type="journal article" date="2021" name="PeerJ">
        <title>Extensive microbial diversity within the chicken gut microbiome revealed by metagenomics and culture.</title>
        <authorList>
            <person name="Gilroy R."/>
            <person name="Ravi A."/>
            <person name="Getino M."/>
            <person name="Pursley I."/>
            <person name="Horton D.L."/>
            <person name="Alikhan N.F."/>
            <person name="Baker D."/>
            <person name="Gharbi K."/>
            <person name="Hall N."/>
            <person name="Watson M."/>
            <person name="Adriaenssens E.M."/>
            <person name="Foster-Nyarko E."/>
            <person name="Jarju S."/>
            <person name="Secka A."/>
            <person name="Antonio M."/>
            <person name="Oren A."/>
            <person name="Chaudhuri R.R."/>
            <person name="La Ragione R."/>
            <person name="Hildebrand F."/>
            <person name="Pallen M.J."/>
        </authorList>
    </citation>
    <scope>NUCLEOTIDE SEQUENCE</scope>
    <source>
        <strain evidence="4">10037</strain>
    </source>
</reference>
<comment type="caution">
    <text evidence="4">The sequence shown here is derived from an EMBL/GenBank/DDBJ whole genome shotgun (WGS) entry which is preliminary data.</text>
</comment>
<dbReference type="PANTHER" id="PTHR30032:SF4">
    <property type="entry name" value="AMIDASE ENHANCER"/>
    <property type="match status" value="1"/>
</dbReference>
<reference evidence="4" key="1">
    <citation type="submission" date="2020-10" db="EMBL/GenBank/DDBJ databases">
        <authorList>
            <person name="Gilroy R."/>
        </authorList>
    </citation>
    <scope>NUCLEOTIDE SEQUENCE</scope>
    <source>
        <strain evidence="4">10037</strain>
    </source>
</reference>
<dbReference type="InterPro" id="IPR046320">
    <property type="entry name" value="DUF4922"/>
</dbReference>
<dbReference type="InterPro" id="IPR036265">
    <property type="entry name" value="HIT-like_sf"/>
</dbReference>
<evidence type="ECO:0000259" key="2">
    <source>
        <dbReference type="Pfam" id="PF08486"/>
    </source>
</evidence>
<dbReference type="InterPro" id="IPR013693">
    <property type="entry name" value="SpoIID/LytB_N"/>
</dbReference>
<dbReference type="GO" id="GO:0030288">
    <property type="term" value="C:outer membrane-bounded periplasmic space"/>
    <property type="evidence" value="ECO:0007669"/>
    <property type="project" value="TreeGrafter"/>
</dbReference>
<dbReference type="EMBL" id="JADIME010000056">
    <property type="protein sequence ID" value="MBO8465418.1"/>
    <property type="molecule type" value="Genomic_DNA"/>
</dbReference>
<gene>
    <name evidence="4" type="ORF">IAB93_05400</name>
</gene>
<dbReference type="SUPFAM" id="SSF54197">
    <property type="entry name" value="HIT-like"/>
    <property type="match status" value="1"/>
</dbReference>
<evidence type="ECO:0000256" key="1">
    <source>
        <dbReference type="SAM" id="Coils"/>
    </source>
</evidence>
<name>A0A9D9I5A0_9BACT</name>
<protein>
    <submittedName>
        <fullName evidence="4">DUF4922 domain-containing protein</fullName>
    </submittedName>
</protein>
<accession>A0A9D9I5A0</accession>
<proteinExistence type="predicted"/>
<evidence type="ECO:0000313" key="5">
    <source>
        <dbReference type="Proteomes" id="UP000823597"/>
    </source>
</evidence>
<dbReference type="GO" id="GO:0030435">
    <property type="term" value="P:sporulation resulting in formation of a cellular spore"/>
    <property type="evidence" value="ECO:0007669"/>
    <property type="project" value="InterPro"/>
</dbReference>
<dbReference type="NCBIfam" id="TIGR02669">
    <property type="entry name" value="SpoIID_LytB"/>
    <property type="match status" value="1"/>
</dbReference>
<sequence length="750" mass="84055">MKAYPEDTDLSRFASAQLSTWPLARENYKALKSVRTRLLHVGGLDAVLQYNPSRIISSSAKIDKESLAARKCFLCRENRGGDQSCIPFTGKKGKKYDVLLNPYPIFPRHFTIALSEHSRQSIWRRYTDMLLLAEKYSGYTIIYNGPECGASAPDHHHFQAVPRKMMPMEEAVLNAIANPREAHFIVAQRKASLYAVDILTSGVFVIKSESSKDAAKLFYRFLDCSPSHEGKGEPMINLLTFRENGCFYSIVFLRRKHRSHHYYAEGDENIFMSLGSVDMGGVFIASKEKDFEKVTSKDIEEILSEISATKEDMDRIEARMKRGQRRVSVGIMSGKSMDFRLLYDGAGMKRVSLSDGKILYDGMLYDELIFDSPMESAMFAEPSFELYGVEIGKGFHWNKKEDQLFAGALKFIVRGDAITAVNVIGVEDYLLSVISSEMNAAAPKEFLKAHAVISRSWLIARLRENADAGDRQGDGMPAGRGCKASACSAAFESVGEDWTVRWYDNGTHSGFDVCADDHCQRYQGLSRAVGNTVKEVIDETWGEILEYKGEICDARFSKCCGGLTELFSTCWDDKDYPYLVSKPDPYCNTSDQALLSSVLNDYDAETRSFYRWRVEYGADELSSIVKEKSGVDFGRILSLKPLRRGPSGRISLMRITGTKRAITVGKELEIRRWLSPTHLYSSAFDVEEKDGRFILSGKGWGHGVGLCQIGAAVMASEGAGYREILDFYYPGSSIKCCGEGNQDCFLEKNE</sequence>
<dbReference type="InterPro" id="IPR043171">
    <property type="entry name" value="Ap4A_phos1/2-like"/>
</dbReference>
<evidence type="ECO:0000313" key="4">
    <source>
        <dbReference type="EMBL" id="MBO8465418.1"/>
    </source>
</evidence>
<feature type="coiled-coil region" evidence="1">
    <location>
        <begin position="299"/>
        <end position="326"/>
    </location>
</feature>
<feature type="domain" description="Sporulation stage II protein D amidase enhancer LytB N-terminal" evidence="2">
    <location>
        <begin position="416"/>
        <end position="547"/>
    </location>
</feature>
<organism evidence="4 5">
    <name type="scientific">Candidatus Merdivivens pullistercoris</name>
    <dbReference type="NCBI Taxonomy" id="2840873"/>
    <lineage>
        <taxon>Bacteria</taxon>
        <taxon>Pseudomonadati</taxon>
        <taxon>Bacteroidota</taxon>
        <taxon>Bacteroidia</taxon>
        <taxon>Bacteroidales</taxon>
        <taxon>Muribaculaceae</taxon>
        <taxon>Muribaculaceae incertae sedis</taxon>
        <taxon>Candidatus Merdivivens</taxon>
    </lineage>
</organism>
<dbReference type="Gene3D" id="3.30.428.70">
    <property type="match status" value="1"/>
</dbReference>
<dbReference type="PANTHER" id="PTHR30032">
    <property type="entry name" value="N-ACETYLMURAMOYL-L-ALANINE AMIDASE-RELATED"/>
    <property type="match status" value="1"/>
</dbReference>
<dbReference type="InterPro" id="IPR013486">
    <property type="entry name" value="SpoIID/LytB"/>
</dbReference>
<evidence type="ECO:0000259" key="3">
    <source>
        <dbReference type="Pfam" id="PF16269"/>
    </source>
</evidence>
<keyword evidence="1" id="KW-0175">Coiled coil</keyword>
<dbReference type="Proteomes" id="UP000823597">
    <property type="component" value="Unassembled WGS sequence"/>
</dbReference>
<dbReference type="AlphaFoldDB" id="A0A9D9I5A0"/>
<dbReference type="Pfam" id="PF08486">
    <property type="entry name" value="SpoIID"/>
    <property type="match status" value="1"/>
</dbReference>
<feature type="domain" description="DUF4922" evidence="3">
    <location>
        <begin position="15"/>
        <end position="161"/>
    </location>
</feature>
<dbReference type="InterPro" id="IPR051922">
    <property type="entry name" value="Bact_Sporulation_Assoc"/>
</dbReference>